<accession>A0ABX1SC68</accession>
<protein>
    <submittedName>
        <fullName evidence="8">Nitrate reductase</fullName>
    </submittedName>
</protein>
<evidence type="ECO:0000256" key="6">
    <source>
        <dbReference type="ARBA" id="ARBA00023136"/>
    </source>
</evidence>
<dbReference type="PANTHER" id="PTHR42810:SF4">
    <property type="entry name" value="URIC ACID TRANSPORTER UACT"/>
    <property type="match status" value="1"/>
</dbReference>
<feature type="transmembrane region" description="Helical" evidence="7">
    <location>
        <begin position="192"/>
        <end position="212"/>
    </location>
</feature>
<evidence type="ECO:0000256" key="5">
    <source>
        <dbReference type="ARBA" id="ARBA00022989"/>
    </source>
</evidence>
<evidence type="ECO:0000256" key="3">
    <source>
        <dbReference type="ARBA" id="ARBA00022448"/>
    </source>
</evidence>
<feature type="transmembrane region" description="Helical" evidence="7">
    <location>
        <begin position="169"/>
        <end position="185"/>
    </location>
</feature>
<dbReference type="PANTHER" id="PTHR42810">
    <property type="entry name" value="PURINE PERMEASE C1399.01C-RELATED"/>
    <property type="match status" value="1"/>
</dbReference>
<sequence>MPKGSSVSIFKWEVVDPRPGEAVAPRQRLSWGKTIGLGAQHVVAMFGATFVFPLVMGLDANLAIMFSGICTLLFLLVCSNRVPSYLGTSAAFVAGVAAIRAQGGDSADVTGAILVAGVVLLLVGVLVHFVGARVIHAVLPPAVTGAVVMLIGFNLAPVVAAQYWPQDQWVALLTATFMVCAAVLLPGFWSRIAVVLALVFGFVISLIFDGLFGPINSCGGEGCTATVHERVSWAGVKAADWIGLPSGTLRDGVSVIHAPSFSLTFILLVLPGVIALIAENTGHVKAVAEMTGENLDPYMGRALGADGAATALASLFGGSPTTTYAENIGVMGATRVYSTATYYVAAIVAILLGLCPKFGAIVGATPGGVLGGITVVLYGMIGLVGAKIWVENRIDFGDPVNVVGLAGGLIAGIGGVTLKFTDGFSLGGIALGTILVIVYFHLVNRSGRRTERTSEKATEAL</sequence>
<evidence type="ECO:0000313" key="8">
    <source>
        <dbReference type="EMBL" id="NMH97834.1"/>
    </source>
</evidence>
<proteinExistence type="inferred from homology"/>
<keyword evidence="3" id="KW-0813">Transport</keyword>
<evidence type="ECO:0000313" key="9">
    <source>
        <dbReference type="Proteomes" id="UP000820669"/>
    </source>
</evidence>
<evidence type="ECO:0000256" key="4">
    <source>
        <dbReference type="ARBA" id="ARBA00022692"/>
    </source>
</evidence>
<evidence type="ECO:0000256" key="7">
    <source>
        <dbReference type="SAM" id="Phobius"/>
    </source>
</evidence>
<keyword evidence="6 7" id="KW-0472">Membrane</keyword>
<comment type="similarity">
    <text evidence="2">Belongs to the nucleobase:cation symporter-2 (NCS2) (TC 2.A.40) family.</text>
</comment>
<dbReference type="InterPro" id="IPR006043">
    <property type="entry name" value="NCS2"/>
</dbReference>
<gene>
    <name evidence="8" type="ORF">HF526_11000</name>
</gene>
<comment type="subcellular location">
    <subcellularLocation>
        <location evidence="1">Membrane</location>
        <topology evidence="1">Multi-pass membrane protein</topology>
    </subcellularLocation>
</comment>
<keyword evidence="9" id="KW-1185">Reference proteome</keyword>
<dbReference type="Pfam" id="PF00860">
    <property type="entry name" value="Xan_ur_permease"/>
    <property type="match status" value="1"/>
</dbReference>
<feature type="transmembrane region" description="Helical" evidence="7">
    <location>
        <begin position="402"/>
        <end position="418"/>
    </location>
</feature>
<feature type="transmembrane region" description="Helical" evidence="7">
    <location>
        <begin position="424"/>
        <end position="442"/>
    </location>
</feature>
<feature type="transmembrane region" description="Helical" evidence="7">
    <location>
        <begin position="142"/>
        <end position="163"/>
    </location>
</feature>
<dbReference type="Proteomes" id="UP000820669">
    <property type="component" value="Unassembled WGS sequence"/>
</dbReference>
<feature type="transmembrane region" description="Helical" evidence="7">
    <location>
        <begin position="340"/>
        <end position="362"/>
    </location>
</feature>
<keyword evidence="5 7" id="KW-1133">Transmembrane helix</keyword>
<feature type="transmembrane region" description="Helical" evidence="7">
    <location>
        <begin position="85"/>
        <end position="103"/>
    </location>
</feature>
<comment type="caution">
    <text evidence="8">The sequence shown here is derived from an EMBL/GenBank/DDBJ whole genome shotgun (WGS) entry which is preliminary data.</text>
</comment>
<evidence type="ECO:0000256" key="2">
    <source>
        <dbReference type="ARBA" id="ARBA00008821"/>
    </source>
</evidence>
<feature type="transmembrane region" description="Helical" evidence="7">
    <location>
        <begin position="62"/>
        <end position="78"/>
    </location>
</feature>
<feature type="transmembrane region" description="Helical" evidence="7">
    <location>
        <begin position="368"/>
        <end position="390"/>
    </location>
</feature>
<feature type="transmembrane region" description="Helical" evidence="7">
    <location>
        <begin position="256"/>
        <end position="278"/>
    </location>
</feature>
<keyword evidence="4 7" id="KW-0812">Transmembrane</keyword>
<organism evidence="8 9">
    <name type="scientific">Pseudonocardia acidicola</name>
    <dbReference type="NCBI Taxonomy" id="2724939"/>
    <lineage>
        <taxon>Bacteria</taxon>
        <taxon>Bacillati</taxon>
        <taxon>Actinomycetota</taxon>
        <taxon>Actinomycetes</taxon>
        <taxon>Pseudonocardiales</taxon>
        <taxon>Pseudonocardiaceae</taxon>
        <taxon>Pseudonocardia</taxon>
    </lineage>
</organism>
<name>A0ABX1SC68_9PSEU</name>
<reference evidence="8 9" key="1">
    <citation type="submission" date="2020-04" db="EMBL/GenBank/DDBJ databases">
        <authorList>
            <person name="Klaysubun C."/>
            <person name="Duangmal K."/>
            <person name="Lipun K."/>
        </authorList>
    </citation>
    <scope>NUCLEOTIDE SEQUENCE [LARGE SCALE GENOMIC DNA]</scope>
    <source>
        <strain evidence="8 9">K10HN5</strain>
    </source>
</reference>
<feature type="transmembrane region" description="Helical" evidence="7">
    <location>
        <begin position="109"/>
        <end position="130"/>
    </location>
</feature>
<dbReference type="RefSeq" id="WP_169381354.1">
    <property type="nucleotide sequence ID" value="NZ_JAAXLA010000016.1"/>
</dbReference>
<evidence type="ECO:0000256" key="1">
    <source>
        <dbReference type="ARBA" id="ARBA00004141"/>
    </source>
</evidence>
<dbReference type="EMBL" id="JAAXLA010000016">
    <property type="protein sequence ID" value="NMH97834.1"/>
    <property type="molecule type" value="Genomic_DNA"/>
</dbReference>